<dbReference type="Proteomes" id="UP001230978">
    <property type="component" value="Chromosome"/>
</dbReference>
<name>A0ABY8Q7Q4_9RHOB</name>
<dbReference type="InterPro" id="IPR011006">
    <property type="entry name" value="CheY-like_superfamily"/>
</dbReference>
<organism evidence="1 2">
    <name type="scientific">Fuscovulum ytuae</name>
    <dbReference type="NCBI Taxonomy" id="3042299"/>
    <lineage>
        <taxon>Bacteria</taxon>
        <taxon>Pseudomonadati</taxon>
        <taxon>Pseudomonadota</taxon>
        <taxon>Alphaproteobacteria</taxon>
        <taxon>Rhodobacterales</taxon>
        <taxon>Paracoccaceae</taxon>
        <taxon>Fuscovulum</taxon>
    </lineage>
</organism>
<dbReference type="EMBL" id="CP124535">
    <property type="protein sequence ID" value="WGV16116.1"/>
    <property type="molecule type" value="Genomic_DNA"/>
</dbReference>
<dbReference type="SUPFAM" id="SSF52172">
    <property type="entry name" value="CheY-like"/>
    <property type="match status" value="1"/>
</dbReference>
<evidence type="ECO:0000313" key="2">
    <source>
        <dbReference type="Proteomes" id="UP001230978"/>
    </source>
</evidence>
<gene>
    <name evidence="1" type="ORF">QF092_18000</name>
</gene>
<keyword evidence="2" id="KW-1185">Reference proteome</keyword>
<reference evidence="1 2" key="1">
    <citation type="submission" date="2023-04" db="EMBL/GenBank/DDBJ databases">
        <title>YMD61, complete Genome.</title>
        <authorList>
            <person name="Zhang J."/>
        </authorList>
    </citation>
    <scope>NUCLEOTIDE SEQUENCE [LARGE SCALE GENOMIC DNA]</scope>
    <source>
        <strain evidence="1 2">YMD61</strain>
    </source>
</reference>
<dbReference type="RefSeq" id="WP_281466142.1">
    <property type="nucleotide sequence ID" value="NZ_CP124535.1"/>
</dbReference>
<protein>
    <recommendedName>
        <fullName evidence="3">Response regulatory domain-containing protein</fullName>
    </recommendedName>
</protein>
<sequence length="175" mass="19336">MIPVPASFRYGIPLSDTSDTSLATPPIAARTRATPAPARIVAFCLLPGGPFDTLLDWLASRGAKLTAMPIRSLSLEWFDRYANSFDAALIDADFLGDDGTMIDFGLRLRRFAPYLPIIVLSSRVTRSDYSTERMAICDVTLRTPLTASTLLDALAVAVENHDQWHESRFGRMQSR</sequence>
<evidence type="ECO:0008006" key="3">
    <source>
        <dbReference type="Google" id="ProtNLM"/>
    </source>
</evidence>
<accession>A0ABY8Q7Q4</accession>
<evidence type="ECO:0000313" key="1">
    <source>
        <dbReference type="EMBL" id="WGV16116.1"/>
    </source>
</evidence>
<proteinExistence type="predicted"/>